<gene>
    <name evidence="1" type="ORF">phiK7A1_105</name>
</gene>
<reference evidence="1 2" key="1">
    <citation type="submission" date="2020-07" db="EMBL/GenBank/DDBJ databases">
        <authorList>
            <person name="Martino G."/>
            <person name="Holtappels D."/>
            <person name="Wagemans J."/>
            <person name="Lavigne R."/>
            <person name="Turina M."/>
            <person name="Ciuffo M."/>
        </authorList>
    </citation>
    <scope>NUCLEOTIDE SEQUENCE [LARGE SCALE GENOMIC DNA]</scope>
</reference>
<organism evidence="1 2">
    <name type="scientific">Pseudomonas phage phiK7A1</name>
    <dbReference type="NCBI Taxonomy" id="2759194"/>
    <lineage>
        <taxon>Viruses</taxon>
        <taxon>Duplodnaviria</taxon>
        <taxon>Heunggongvirae</taxon>
        <taxon>Uroviricota</taxon>
        <taxon>Caudoviricetes</taxon>
        <taxon>Vandenendeviridae</taxon>
        <taxon>Gorskivirinae</taxon>
        <taxon>Torinovirus</taxon>
        <taxon>Torinovirus K7A1</taxon>
    </lineage>
</organism>
<protein>
    <recommendedName>
        <fullName evidence="3">Tail fiber protein</fullName>
    </recommendedName>
</protein>
<evidence type="ECO:0000313" key="2">
    <source>
        <dbReference type="Proteomes" id="UP000516415"/>
    </source>
</evidence>
<keyword evidence="2" id="KW-1185">Reference proteome</keyword>
<evidence type="ECO:0000313" key="1">
    <source>
        <dbReference type="EMBL" id="QNR53893.1"/>
    </source>
</evidence>
<proteinExistence type="predicted"/>
<dbReference type="EMBL" id="MT740307">
    <property type="protein sequence ID" value="QNR53893.1"/>
    <property type="molecule type" value="Genomic_DNA"/>
</dbReference>
<accession>A0A7H0XFV3</accession>
<dbReference type="Proteomes" id="UP000516415">
    <property type="component" value="Segment"/>
</dbReference>
<sequence length="205" mass="22118">MTQISITRALAQVKSLNDRIQRGTAVPFITQQIGGKHASGKAVQEVEKTLKASLQSVRDLIAERNRLKSAIVRSNAVAQVVIGGNTMTVAEAIERKTSIALEQNLLQQLRGQQAQVNASVERTNVDVQKRLEALLVTAVGKDRQTSSAELEAITGPFKAQNEGKAVDPNDLTVVIDAMSEVIDTFLLEVDYALSEINATTIITVA</sequence>
<evidence type="ECO:0008006" key="3">
    <source>
        <dbReference type="Google" id="ProtNLM"/>
    </source>
</evidence>
<name>A0A7H0XFV3_9CAUD</name>